<evidence type="ECO:0000313" key="9">
    <source>
        <dbReference type="Proteomes" id="UP000037069"/>
    </source>
</evidence>
<keyword evidence="4 6" id="KW-0472">Membrane</keyword>
<evidence type="ECO:0000256" key="2">
    <source>
        <dbReference type="ARBA" id="ARBA00022692"/>
    </source>
</evidence>
<comment type="subcellular location">
    <subcellularLocation>
        <location evidence="1 5">Membrane</location>
        <topology evidence="1 5">Multi-pass membrane protein</topology>
    </subcellularLocation>
</comment>
<protein>
    <recommendedName>
        <fullName evidence="7">Membrane insertase YidC/Oxa/ALB C-terminal domain-containing protein</fullName>
    </recommendedName>
</protein>
<gene>
    <name evidence="8" type="ORF">FF38_05498</name>
</gene>
<dbReference type="GO" id="GO:0032979">
    <property type="term" value="P:protein insertion into mitochondrial inner membrane from matrix"/>
    <property type="evidence" value="ECO:0007669"/>
    <property type="project" value="TreeGrafter"/>
</dbReference>
<dbReference type="Pfam" id="PF02096">
    <property type="entry name" value="60KD_IMP"/>
    <property type="match status" value="1"/>
</dbReference>
<dbReference type="CDD" id="cd20069">
    <property type="entry name" value="5TM_Oxa1-like"/>
    <property type="match status" value="1"/>
</dbReference>
<evidence type="ECO:0000256" key="4">
    <source>
        <dbReference type="ARBA" id="ARBA00023136"/>
    </source>
</evidence>
<comment type="caution">
    <text evidence="8">The sequence shown here is derived from an EMBL/GenBank/DDBJ whole genome shotgun (WGS) entry which is preliminary data.</text>
</comment>
<evidence type="ECO:0000256" key="1">
    <source>
        <dbReference type="ARBA" id="ARBA00004141"/>
    </source>
</evidence>
<dbReference type="Proteomes" id="UP000037069">
    <property type="component" value="Unassembled WGS sequence"/>
</dbReference>
<feature type="transmembrane region" description="Helical" evidence="6">
    <location>
        <begin position="198"/>
        <end position="215"/>
    </location>
</feature>
<evidence type="ECO:0000313" key="8">
    <source>
        <dbReference type="EMBL" id="KNC27249.1"/>
    </source>
</evidence>
<keyword evidence="9" id="KW-1185">Reference proteome</keyword>
<sequence length="388" mass="44058">MNHLLKTSIKALNLRLPNKVVKISHVDTMFRRNFGCATQQYKIYRQETNKRQLNKLPLRYNSTAAASATAASIDPGFFASFYQSLSTSTPVAYVQQGLIEIHDFTGLPWWASIIATTFLFRSVVTLPLTIYQHKITARIEKISLEMPAIVEELKKEAAMAMRKFKWTEKQTKIVYQRSIRKQWNKLVVRDNCHPAKTFIVLWGQIPLWIFQSMALRNMVSLMPDPTSLQAQIVATELTIGGFGWIPNLTEVDNSYILPVALGLINLGIIEMQSMMRTRPATRFHNIITNVFRGLSLVMVPVACSVPSALTVYWVASSSYGLVQNLLLASPQVKRAFGIPKTQSELENPYEHLWSKMKQRVGLEKLPVEEVKVVEKLSETKSTTGIKRK</sequence>
<dbReference type="PANTHER" id="PTHR12428:SF65">
    <property type="entry name" value="CYTOCHROME C OXIDASE ASSEMBLY PROTEIN COX18, MITOCHONDRIAL"/>
    <property type="match status" value="1"/>
</dbReference>
<evidence type="ECO:0000259" key="7">
    <source>
        <dbReference type="Pfam" id="PF02096"/>
    </source>
</evidence>
<feature type="transmembrane region" description="Helical" evidence="6">
    <location>
        <begin position="255"/>
        <end position="273"/>
    </location>
</feature>
<dbReference type="GO" id="GO:0033617">
    <property type="term" value="P:mitochondrial respiratory chain complex IV assembly"/>
    <property type="evidence" value="ECO:0007669"/>
    <property type="project" value="TreeGrafter"/>
</dbReference>
<name>A0A0L0C736_LUCCU</name>
<reference evidence="8 9" key="1">
    <citation type="journal article" date="2015" name="Nat. Commun.">
        <title>Lucilia cuprina genome unlocks parasitic fly biology to underpin future interventions.</title>
        <authorList>
            <person name="Anstead C.A."/>
            <person name="Korhonen P.K."/>
            <person name="Young N.D."/>
            <person name="Hall R.S."/>
            <person name="Jex A.R."/>
            <person name="Murali S.C."/>
            <person name="Hughes D.S."/>
            <person name="Lee S.F."/>
            <person name="Perry T."/>
            <person name="Stroehlein A.J."/>
            <person name="Ansell B.R."/>
            <person name="Breugelmans B."/>
            <person name="Hofmann A."/>
            <person name="Qu J."/>
            <person name="Dugan S."/>
            <person name="Lee S.L."/>
            <person name="Chao H."/>
            <person name="Dinh H."/>
            <person name="Han Y."/>
            <person name="Doddapaneni H.V."/>
            <person name="Worley K.C."/>
            <person name="Muzny D.M."/>
            <person name="Ioannidis P."/>
            <person name="Waterhouse R.M."/>
            <person name="Zdobnov E.M."/>
            <person name="James P.J."/>
            <person name="Bagnall N.H."/>
            <person name="Kotze A.C."/>
            <person name="Gibbs R.A."/>
            <person name="Richards S."/>
            <person name="Batterham P."/>
            <person name="Gasser R.B."/>
        </authorList>
    </citation>
    <scope>NUCLEOTIDE SEQUENCE [LARGE SCALE GENOMIC DNA]</scope>
    <source>
        <strain evidence="8 9">LS</strain>
        <tissue evidence="8">Full body</tissue>
    </source>
</reference>
<dbReference type="AlphaFoldDB" id="A0A0L0C736"/>
<accession>A0A0L0C736</accession>
<feature type="domain" description="Membrane insertase YidC/Oxa/ALB C-terminal" evidence="7">
    <location>
        <begin position="109"/>
        <end position="327"/>
    </location>
</feature>
<dbReference type="GO" id="GO:0005743">
    <property type="term" value="C:mitochondrial inner membrane"/>
    <property type="evidence" value="ECO:0007669"/>
    <property type="project" value="TreeGrafter"/>
</dbReference>
<evidence type="ECO:0000256" key="5">
    <source>
        <dbReference type="RuleBase" id="RU003945"/>
    </source>
</evidence>
<comment type="similarity">
    <text evidence="5">Belongs to the OXA1/ALB3/YidC family.</text>
</comment>
<evidence type="ECO:0000256" key="3">
    <source>
        <dbReference type="ARBA" id="ARBA00022989"/>
    </source>
</evidence>
<dbReference type="EMBL" id="JRES01000919">
    <property type="protein sequence ID" value="KNC27249.1"/>
    <property type="molecule type" value="Genomic_DNA"/>
</dbReference>
<dbReference type="InterPro" id="IPR001708">
    <property type="entry name" value="YidC/ALB3/OXA1/COX18"/>
</dbReference>
<keyword evidence="2 5" id="KW-0812">Transmembrane</keyword>
<evidence type="ECO:0000256" key="6">
    <source>
        <dbReference type="SAM" id="Phobius"/>
    </source>
</evidence>
<feature type="transmembrane region" description="Helical" evidence="6">
    <location>
        <begin position="109"/>
        <end position="131"/>
    </location>
</feature>
<dbReference type="OMA" id="WQRKRIV"/>
<keyword evidence="3 6" id="KW-1133">Transmembrane helix</keyword>
<feature type="transmembrane region" description="Helical" evidence="6">
    <location>
        <begin position="294"/>
        <end position="315"/>
    </location>
</feature>
<dbReference type="InterPro" id="IPR028055">
    <property type="entry name" value="YidC/Oxa/ALB_C"/>
</dbReference>
<organism evidence="8 9">
    <name type="scientific">Lucilia cuprina</name>
    <name type="common">Green bottle fly</name>
    <name type="synonym">Australian sheep blowfly</name>
    <dbReference type="NCBI Taxonomy" id="7375"/>
    <lineage>
        <taxon>Eukaryota</taxon>
        <taxon>Metazoa</taxon>
        <taxon>Ecdysozoa</taxon>
        <taxon>Arthropoda</taxon>
        <taxon>Hexapoda</taxon>
        <taxon>Insecta</taxon>
        <taxon>Pterygota</taxon>
        <taxon>Neoptera</taxon>
        <taxon>Endopterygota</taxon>
        <taxon>Diptera</taxon>
        <taxon>Brachycera</taxon>
        <taxon>Muscomorpha</taxon>
        <taxon>Oestroidea</taxon>
        <taxon>Calliphoridae</taxon>
        <taxon>Luciliinae</taxon>
        <taxon>Lucilia</taxon>
    </lineage>
</organism>
<dbReference type="OrthoDB" id="2148490at2759"/>
<dbReference type="GO" id="GO:0032977">
    <property type="term" value="F:membrane insertase activity"/>
    <property type="evidence" value="ECO:0007669"/>
    <property type="project" value="InterPro"/>
</dbReference>
<proteinExistence type="inferred from homology"/>
<dbReference type="STRING" id="7375.A0A0L0C736"/>
<dbReference type="PANTHER" id="PTHR12428">
    <property type="entry name" value="OXA1"/>
    <property type="match status" value="1"/>
</dbReference>